<proteinExistence type="predicted"/>
<protein>
    <submittedName>
        <fullName evidence="1">Uncharacterized protein</fullName>
    </submittedName>
</protein>
<dbReference type="InterPro" id="IPR015943">
    <property type="entry name" value="WD40/YVTN_repeat-like_dom_sf"/>
</dbReference>
<evidence type="ECO:0000313" key="2">
    <source>
        <dbReference type="Proteomes" id="UP001177670"/>
    </source>
</evidence>
<reference evidence="1" key="1">
    <citation type="submission" date="2021-10" db="EMBL/GenBank/DDBJ databases">
        <title>Melipona bicolor Genome sequencing and assembly.</title>
        <authorList>
            <person name="Araujo N.S."/>
            <person name="Arias M.C."/>
        </authorList>
    </citation>
    <scope>NUCLEOTIDE SEQUENCE</scope>
    <source>
        <strain evidence="1">USP_2M_L1-L4_2017</strain>
        <tissue evidence="1">Whole body</tissue>
    </source>
</reference>
<dbReference type="InterPro" id="IPR036352">
    <property type="entry name" value="Semap_dom_sf"/>
</dbReference>
<dbReference type="Gene3D" id="2.130.10.10">
    <property type="entry name" value="YVTN repeat-like/Quinoprotein amine dehydrogenase"/>
    <property type="match status" value="1"/>
</dbReference>
<sequence>MRFLGFVSFPTSPTVLTPKLLLSLHRLSFSSMSVATWFLVVLVTAAIDTPASSTAPSMQENRSLQIVTQFPTGDGQRYGFYPLDPNTTREGVLRFNHLTIDPATGRLYAGAINRLLQLDSNLRLEEYVSTGELFIPFMNYMSYKQKRLLLLFIVVSRTKIG</sequence>
<evidence type="ECO:0000313" key="1">
    <source>
        <dbReference type="EMBL" id="KAK1130595.1"/>
    </source>
</evidence>
<gene>
    <name evidence="1" type="ORF">K0M31_018720</name>
</gene>
<comment type="caution">
    <text evidence="1">The sequence shown here is derived from an EMBL/GenBank/DDBJ whole genome shotgun (WGS) entry which is preliminary data.</text>
</comment>
<accession>A0AA40G465</accession>
<dbReference type="Proteomes" id="UP001177670">
    <property type="component" value="Unassembled WGS sequence"/>
</dbReference>
<organism evidence="1 2">
    <name type="scientific">Melipona bicolor</name>
    <dbReference type="NCBI Taxonomy" id="60889"/>
    <lineage>
        <taxon>Eukaryota</taxon>
        <taxon>Metazoa</taxon>
        <taxon>Ecdysozoa</taxon>
        <taxon>Arthropoda</taxon>
        <taxon>Hexapoda</taxon>
        <taxon>Insecta</taxon>
        <taxon>Pterygota</taxon>
        <taxon>Neoptera</taxon>
        <taxon>Endopterygota</taxon>
        <taxon>Hymenoptera</taxon>
        <taxon>Apocrita</taxon>
        <taxon>Aculeata</taxon>
        <taxon>Apoidea</taxon>
        <taxon>Anthophila</taxon>
        <taxon>Apidae</taxon>
        <taxon>Melipona</taxon>
    </lineage>
</organism>
<dbReference type="SUPFAM" id="SSF101912">
    <property type="entry name" value="Sema domain"/>
    <property type="match status" value="1"/>
</dbReference>
<dbReference type="AlphaFoldDB" id="A0AA40G465"/>
<dbReference type="EMBL" id="JAHYIQ010000007">
    <property type="protein sequence ID" value="KAK1130595.1"/>
    <property type="molecule type" value="Genomic_DNA"/>
</dbReference>
<keyword evidence="2" id="KW-1185">Reference proteome</keyword>
<name>A0AA40G465_9HYME</name>